<dbReference type="SUPFAM" id="SSF54236">
    <property type="entry name" value="Ubiquitin-like"/>
    <property type="match status" value="1"/>
</dbReference>
<dbReference type="GO" id="GO:0004843">
    <property type="term" value="F:cysteine-type deubiquitinase activity"/>
    <property type="evidence" value="ECO:0007669"/>
    <property type="project" value="UniProtKB-UniRule"/>
</dbReference>
<feature type="region of interest" description="Disordered" evidence="3">
    <location>
        <begin position="418"/>
        <end position="437"/>
    </location>
</feature>
<dbReference type="GO" id="GO:0006508">
    <property type="term" value="P:proteolysis"/>
    <property type="evidence" value="ECO:0007669"/>
    <property type="project" value="UniProtKB-KW"/>
</dbReference>
<proteinExistence type="inferred from homology"/>
<keyword evidence="2" id="KW-0833">Ubl conjugation pathway</keyword>
<dbReference type="AlphaFoldDB" id="A0A815J3R6"/>
<evidence type="ECO:0000256" key="1">
    <source>
        <dbReference type="ARBA" id="ARBA00000707"/>
    </source>
</evidence>
<reference evidence="6" key="1">
    <citation type="submission" date="2021-02" db="EMBL/GenBank/DDBJ databases">
        <authorList>
            <person name="Nowell W R."/>
        </authorList>
    </citation>
    <scope>NUCLEOTIDE SEQUENCE</scope>
</reference>
<feature type="domain" description="USP" evidence="4">
    <location>
        <begin position="438"/>
        <end position="853"/>
    </location>
</feature>
<dbReference type="PROSITE" id="PS00972">
    <property type="entry name" value="USP_1"/>
    <property type="match status" value="1"/>
</dbReference>
<dbReference type="EMBL" id="CAJNOH010000884">
    <property type="protein sequence ID" value="CAF1142254.1"/>
    <property type="molecule type" value="Genomic_DNA"/>
</dbReference>
<dbReference type="Proteomes" id="UP000663870">
    <property type="component" value="Unassembled WGS sequence"/>
</dbReference>
<comment type="caution">
    <text evidence="6">The sequence shown here is derived from an EMBL/GenBank/DDBJ whole genome shotgun (WGS) entry which is preliminary data.</text>
</comment>
<dbReference type="InterPro" id="IPR029071">
    <property type="entry name" value="Ubiquitin-like_domsf"/>
</dbReference>
<accession>A0A815J3R6</accession>
<organism evidence="6 7">
    <name type="scientific">Rotaria sordida</name>
    <dbReference type="NCBI Taxonomy" id="392033"/>
    <lineage>
        <taxon>Eukaryota</taxon>
        <taxon>Metazoa</taxon>
        <taxon>Spiralia</taxon>
        <taxon>Gnathifera</taxon>
        <taxon>Rotifera</taxon>
        <taxon>Eurotatoria</taxon>
        <taxon>Bdelloidea</taxon>
        <taxon>Philodinida</taxon>
        <taxon>Philodinidae</taxon>
        <taxon>Rotaria</taxon>
    </lineage>
</organism>
<name>A0A815J3R6_9BILA</name>
<evidence type="ECO:0000313" key="7">
    <source>
        <dbReference type="Proteomes" id="UP000663870"/>
    </source>
</evidence>
<gene>
    <name evidence="6" type="ORF">JXQ802_LOCUS33314</name>
    <name evidence="5" type="ORF">PYM288_LOCUS21772</name>
</gene>
<dbReference type="PROSITE" id="PS50235">
    <property type="entry name" value="USP_3"/>
    <property type="match status" value="1"/>
</dbReference>
<evidence type="ECO:0000256" key="2">
    <source>
        <dbReference type="RuleBase" id="RU366025"/>
    </source>
</evidence>
<dbReference type="InterPro" id="IPR001394">
    <property type="entry name" value="Peptidase_C19_UCH"/>
</dbReference>
<keyword evidence="2" id="KW-0645">Protease</keyword>
<dbReference type="EMBL" id="CAJNOL010001514">
    <property type="protein sequence ID" value="CAF1374146.1"/>
    <property type="molecule type" value="Genomic_DNA"/>
</dbReference>
<protein>
    <recommendedName>
        <fullName evidence="2">Ubiquitin carboxyl-terminal hydrolase</fullName>
        <ecNumber evidence="2">3.4.19.12</ecNumber>
    </recommendedName>
</protein>
<dbReference type="Pfam" id="PF00443">
    <property type="entry name" value="UCH"/>
    <property type="match status" value="1"/>
</dbReference>
<dbReference type="InterPro" id="IPR050185">
    <property type="entry name" value="Ub_carboxyl-term_hydrolase"/>
</dbReference>
<sequence length="862" mass="99917">MFHSSVSYFICCNNPHCPIHSRLNQIIEPELRYTDKKHDIDLKVNVSCVPMITIHNLIEYLLQSLWLNDIPIEEVRLVAYRYNGHHYQLDEMKIPKTLQELSLTNNDILYFEPTPNAAPPKLCQLTIIGPDEKEKVIFQWYRAKTTLAMLLEYVIEKFSLQSIERHRIHLFTIFDELDLFSLPDQRLCEFGINDRMTVHVHITTSCPLTIMDENKNVLIKCSDDDDSKFVLDVPSITTIKQLKTDIQNRYEDQSIRNFQLFDETNEEFHLDDTDQNLKTFGVKPGQTIFAKFRVTTQKTLPVIVNNESKSSEQSFPSSDTKENHDRVTVICELPSGSSETIQVSVNNTIGQLRKTIENLGLSKRLVLREIYSNKIEVKVQEELETRRLTDVRFKPGDTIHAIMIYKHLTSSSIISKQTPSLAKEDKQPKNGPTTKKPIGLNNLGNSCYMNSALQCLAHIPPLTNFFLEGLRHTHMKDDEHTDYYSNLYDQIGNVTRAYADLLWHLWKCDENDNSYDSFKPIRVKDAIGSKESRFSTTDQQDAQEFMSFFLDAIDKELKEKNQNNGNTIIKNLFFGEIKSTITCAACNKGESIKTPISFLSIPLDRQERRFWITYIPKMGKTEEDLLEVPISSQVGHIVQKFVEYRQKPELFNYIFPMLPDGELDFQTPISHLSQDEIIFIQQEERSNNILPKPLKIPTKKSTLEDCLQQFFSIEELQDEWTCHQQTCKKKTKATKQLELSIPSPVLIIQFKRFSHENGLHQKIETFVDYPIKGLNLNKFLPSCQKEATYDLIATCNHMGLIDGGHYTAYAKHPISNMNAWYKFDDSCVTRIKPEDVEFEIVSREAYLLFYIRRDILHLATTV</sequence>
<dbReference type="EC" id="3.4.19.12" evidence="2"/>
<keyword evidence="2" id="KW-0788">Thiol protease</keyword>
<keyword evidence="7" id="KW-1185">Reference proteome</keyword>
<evidence type="ECO:0000259" key="4">
    <source>
        <dbReference type="PROSITE" id="PS50235"/>
    </source>
</evidence>
<evidence type="ECO:0000256" key="3">
    <source>
        <dbReference type="SAM" id="MobiDB-lite"/>
    </source>
</evidence>
<evidence type="ECO:0000313" key="6">
    <source>
        <dbReference type="EMBL" id="CAF1374146.1"/>
    </source>
</evidence>
<comment type="catalytic activity">
    <reaction evidence="1 2">
        <text>Thiol-dependent hydrolysis of ester, thioester, amide, peptide and isopeptide bonds formed by the C-terminal Gly of ubiquitin (a 76-residue protein attached to proteins as an intracellular targeting signal).</text>
        <dbReference type="EC" id="3.4.19.12"/>
    </reaction>
</comment>
<dbReference type="GO" id="GO:0016579">
    <property type="term" value="P:protein deubiquitination"/>
    <property type="evidence" value="ECO:0007669"/>
    <property type="project" value="InterPro"/>
</dbReference>
<keyword evidence="2" id="KW-0378">Hydrolase</keyword>
<dbReference type="SUPFAM" id="SSF54001">
    <property type="entry name" value="Cysteine proteinases"/>
    <property type="match status" value="1"/>
</dbReference>
<dbReference type="InterPro" id="IPR028889">
    <property type="entry name" value="USP"/>
</dbReference>
<comment type="similarity">
    <text evidence="2">Belongs to the peptidase C19 family.</text>
</comment>
<dbReference type="InterPro" id="IPR038765">
    <property type="entry name" value="Papain-like_cys_pep_sf"/>
</dbReference>
<evidence type="ECO:0000313" key="5">
    <source>
        <dbReference type="EMBL" id="CAF1142254.1"/>
    </source>
</evidence>
<dbReference type="Gene3D" id="3.90.70.10">
    <property type="entry name" value="Cysteine proteinases"/>
    <property type="match status" value="1"/>
</dbReference>
<dbReference type="InterPro" id="IPR018200">
    <property type="entry name" value="USP_CS"/>
</dbReference>
<dbReference type="Proteomes" id="UP000663854">
    <property type="component" value="Unassembled WGS sequence"/>
</dbReference>
<dbReference type="CDD" id="cd02674">
    <property type="entry name" value="Peptidase_C19R"/>
    <property type="match status" value="1"/>
</dbReference>
<dbReference type="PANTHER" id="PTHR21646">
    <property type="entry name" value="UBIQUITIN CARBOXYL-TERMINAL HYDROLASE"/>
    <property type="match status" value="1"/>
</dbReference>
<dbReference type="PROSITE" id="PS00973">
    <property type="entry name" value="USP_2"/>
    <property type="match status" value="1"/>
</dbReference>